<dbReference type="GO" id="GO:0005829">
    <property type="term" value="C:cytosol"/>
    <property type="evidence" value="ECO:0007669"/>
    <property type="project" value="TreeGrafter"/>
</dbReference>
<dbReference type="AlphaFoldDB" id="A0A7X7R6P8"/>
<dbReference type="EC" id="6.3.4.21" evidence="3 9"/>
<dbReference type="NCBIfam" id="TIGR01513">
    <property type="entry name" value="NAPRTase_put"/>
    <property type="match status" value="1"/>
</dbReference>
<dbReference type="InterPro" id="IPR007229">
    <property type="entry name" value="Nic_PRibTrfase-Fam"/>
</dbReference>
<evidence type="ECO:0000259" key="11">
    <source>
        <dbReference type="Pfam" id="PF17767"/>
    </source>
</evidence>
<dbReference type="NCBIfam" id="NF009131">
    <property type="entry name" value="PRK12484.1"/>
    <property type="match status" value="1"/>
</dbReference>
<comment type="catalytic activity">
    <reaction evidence="8 9">
        <text>5-phospho-alpha-D-ribose 1-diphosphate + nicotinate + ATP + H2O = nicotinate beta-D-ribonucleotide + ADP + phosphate + diphosphate</text>
        <dbReference type="Rhea" id="RHEA:36163"/>
        <dbReference type="ChEBI" id="CHEBI:15377"/>
        <dbReference type="ChEBI" id="CHEBI:30616"/>
        <dbReference type="ChEBI" id="CHEBI:32544"/>
        <dbReference type="ChEBI" id="CHEBI:33019"/>
        <dbReference type="ChEBI" id="CHEBI:43474"/>
        <dbReference type="ChEBI" id="CHEBI:57502"/>
        <dbReference type="ChEBI" id="CHEBI:58017"/>
        <dbReference type="ChEBI" id="CHEBI:456216"/>
        <dbReference type="EC" id="6.3.4.21"/>
    </reaction>
</comment>
<evidence type="ECO:0000256" key="7">
    <source>
        <dbReference type="ARBA" id="ARBA00022679"/>
    </source>
</evidence>
<dbReference type="Pfam" id="PF17956">
    <property type="entry name" value="NAPRTase_C"/>
    <property type="match status" value="1"/>
</dbReference>
<keyword evidence="6 9" id="KW-0662">Pyridine nucleotide biosynthesis</keyword>
<keyword evidence="4" id="KW-0597">Phosphoprotein</keyword>
<dbReference type="Proteomes" id="UP000536534">
    <property type="component" value="Unassembled WGS sequence"/>
</dbReference>
<protein>
    <recommendedName>
        <fullName evidence="3 9">Nicotinate phosphoribosyltransferase</fullName>
        <ecNumber evidence="3 9">6.3.4.21</ecNumber>
    </recommendedName>
</protein>
<name>A0A7X7R6P8_9RHOO</name>
<evidence type="ECO:0000256" key="8">
    <source>
        <dbReference type="ARBA" id="ARBA00048668"/>
    </source>
</evidence>
<dbReference type="Gene3D" id="3.20.140.10">
    <property type="entry name" value="nicotinate phosphoribosyltransferase"/>
    <property type="match status" value="1"/>
</dbReference>
<dbReference type="InterPro" id="IPR006405">
    <property type="entry name" value="Nic_PRibTrfase_pncB"/>
</dbReference>
<feature type="domain" description="Nicotinate phosphoribosyltransferase C-terminal" evidence="12">
    <location>
        <begin position="380"/>
        <end position="437"/>
    </location>
</feature>
<dbReference type="PANTHER" id="PTHR11098">
    <property type="entry name" value="NICOTINATE PHOSPHORIBOSYLTRANSFERASE"/>
    <property type="match status" value="1"/>
</dbReference>
<evidence type="ECO:0000256" key="4">
    <source>
        <dbReference type="ARBA" id="ARBA00022553"/>
    </source>
</evidence>
<dbReference type="UniPathway" id="UPA00253">
    <property type="reaction ID" value="UER00457"/>
</dbReference>
<evidence type="ECO:0000259" key="12">
    <source>
        <dbReference type="Pfam" id="PF17956"/>
    </source>
</evidence>
<evidence type="ECO:0000256" key="2">
    <source>
        <dbReference type="ARBA" id="ARBA00010897"/>
    </source>
</evidence>
<feature type="domain" description="Nicotinate/nicotinamide phosphoribosyltransferase" evidence="10">
    <location>
        <begin position="151"/>
        <end position="331"/>
    </location>
</feature>
<dbReference type="SUPFAM" id="SSF54675">
    <property type="entry name" value="Nicotinate/Quinolinate PRTase N-terminal domain-like"/>
    <property type="match status" value="1"/>
</dbReference>
<proteinExistence type="inferred from homology"/>
<keyword evidence="7 9" id="KW-0808">Transferase</keyword>
<dbReference type="InterPro" id="IPR041619">
    <property type="entry name" value="NAPRTase_C"/>
</dbReference>
<dbReference type="EMBL" id="JAAYYV010000015">
    <property type="protein sequence ID" value="NLF52917.1"/>
    <property type="molecule type" value="Genomic_DNA"/>
</dbReference>
<dbReference type="PIRSF" id="PIRSF000484">
    <property type="entry name" value="NAPRT"/>
    <property type="match status" value="1"/>
</dbReference>
<comment type="function">
    <text evidence="9">Catalyzes the first step in the biosynthesis of NAD from nicotinic acid, the ATP-dependent synthesis of beta-nicotinate D-ribonucleotide from nicotinate and 5-phospho-D-ribose 1-phosphate.</text>
</comment>
<evidence type="ECO:0000256" key="3">
    <source>
        <dbReference type="ARBA" id="ARBA00013236"/>
    </source>
</evidence>
<comment type="similarity">
    <text evidence="2 9">Belongs to the NAPRTase family.</text>
</comment>
<organism evidence="13 14">
    <name type="scientific">Thauera phenolivorans</name>
    <dbReference type="NCBI Taxonomy" id="1792543"/>
    <lineage>
        <taxon>Bacteria</taxon>
        <taxon>Pseudomonadati</taxon>
        <taxon>Pseudomonadota</taxon>
        <taxon>Betaproteobacteria</taxon>
        <taxon>Rhodocyclales</taxon>
        <taxon>Zoogloeaceae</taxon>
        <taxon>Thauera</taxon>
    </lineage>
</organism>
<dbReference type="InterPro" id="IPR036068">
    <property type="entry name" value="Nicotinate_pribotase-like_C"/>
</dbReference>
<comment type="pathway">
    <text evidence="1 9">Cofactor biosynthesis; NAD(+) biosynthesis; nicotinate D-ribonucleotide from nicotinate: step 1/1.</text>
</comment>
<dbReference type="GO" id="GO:0004516">
    <property type="term" value="F:nicotinate phosphoribosyltransferase activity"/>
    <property type="evidence" value="ECO:0007669"/>
    <property type="project" value="UniProtKB-UniRule"/>
</dbReference>
<sequence length="446" mass="48292">MDGERALLTDLYELTMLQAYFDEGMHDTAVFELFVRALPAQRNFLLAAGLEQALDYLENLRFREDELAWLRDSGRFRDDFVDWLAAFRFSGEVHAMREGTAFFPDEPVLRVEAPIGEAQFVESRLINLINFSSLIATKAARCVLAAPGRLLVDFGLRRAHGAEAGLLAARASYLAGFGGTATVLAGQRFGIPVFGTMAHSYIEAHALEHEAFEAFSASQPASVTLLIDTYDTEAAAAKVVELAPALRARGVRLAAVRLDSGDLAEHARQVRAILDAGGLGEVRIFASGNLDEFRLARLLGEGAPIDGFGIGTHLTTSIDAPALDSAYKLQEYAGRGRRKRSEGKATWPGAKQVYRALDADGRLGGDLVAQRKEAVSGRGEPLLQPVMRDGRRLAPAEPLAALREHAAVELARLPEALRAAAPATPYPVEISPGLRALAAEVDRMPH</sequence>
<dbReference type="GO" id="GO:0016757">
    <property type="term" value="F:glycosyltransferase activity"/>
    <property type="evidence" value="ECO:0007669"/>
    <property type="project" value="UniProtKB-KW"/>
</dbReference>
<evidence type="ECO:0000313" key="14">
    <source>
        <dbReference type="Proteomes" id="UP000536534"/>
    </source>
</evidence>
<dbReference type="SUPFAM" id="SSF51690">
    <property type="entry name" value="Nicotinate/Quinolinate PRTase C-terminal domain-like"/>
    <property type="match status" value="1"/>
</dbReference>
<dbReference type="InterPro" id="IPR040727">
    <property type="entry name" value="NAPRTase_N"/>
</dbReference>
<evidence type="ECO:0000256" key="1">
    <source>
        <dbReference type="ARBA" id="ARBA00004952"/>
    </source>
</evidence>
<evidence type="ECO:0000256" key="9">
    <source>
        <dbReference type="RuleBase" id="RU365100"/>
    </source>
</evidence>
<dbReference type="GO" id="GO:0034355">
    <property type="term" value="P:NAD+ biosynthetic process via the salvage pathway"/>
    <property type="evidence" value="ECO:0007669"/>
    <property type="project" value="TreeGrafter"/>
</dbReference>
<feature type="domain" description="Nicotinate phosphoribosyltransferase N-terminal" evidence="11">
    <location>
        <begin position="7"/>
        <end position="130"/>
    </location>
</feature>
<dbReference type="Pfam" id="PF17767">
    <property type="entry name" value="NAPRTase_N"/>
    <property type="match status" value="1"/>
</dbReference>
<keyword evidence="5 9" id="KW-0436">Ligase</keyword>
<dbReference type="InterPro" id="IPR041525">
    <property type="entry name" value="N/Namide_PRibTrfase"/>
</dbReference>
<evidence type="ECO:0000256" key="6">
    <source>
        <dbReference type="ARBA" id="ARBA00022642"/>
    </source>
</evidence>
<accession>A0A7X7R6P8</accession>
<dbReference type="Pfam" id="PF04095">
    <property type="entry name" value="NAPRTase"/>
    <property type="match status" value="1"/>
</dbReference>
<evidence type="ECO:0000259" key="10">
    <source>
        <dbReference type="Pfam" id="PF04095"/>
    </source>
</evidence>
<keyword evidence="13" id="KW-0328">Glycosyltransferase</keyword>
<dbReference type="Gene3D" id="3.20.20.70">
    <property type="entry name" value="Aldolase class I"/>
    <property type="match status" value="1"/>
</dbReference>
<evidence type="ECO:0000313" key="13">
    <source>
        <dbReference type="EMBL" id="NLF52917.1"/>
    </source>
</evidence>
<gene>
    <name evidence="13" type="ORF">GX576_00670</name>
</gene>
<dbReference type="NCBIfam" id="NF006696">
    <property type="entry name" value="PRK09243.1-3"/>
    <property type="match status" value="1"/>
</dbReference>
<comment type="PTM">
    <text evidence="9">Transiently phosphorylated on a His residue during the reaction cycle. Phosphorylation strongly increases the affinity for substrates and increases the rate of nicotinate D-ribonucleotide production. Dephosphorylation regenerates the low-affinity form of the enzyme, leading to product release.</text>
</comment>
<reference evidence="13 14" key="1">
    <citation type="journal article" date="2020" name="Biotechnol. Biofuels">
        <title>New insights from the biogas microbiome by comprehensive genome-resolved metagenomics of nearly 1600 species originating from multiple anaerobic digesters.</title>
        <authorList>
            <person name="Campanaro S."/>
            <person name="Treu L."/>
            <person name="Rodriguez-R L.M."/>
            <person name="Kovalovszki A."/>
            <person name="Ziels R.M."/>
            <person name="Maus I."/>
            <person name="Zhu X."/>
            <person name="Kougias P.G."/>
            <person name="Basile A."/>
            <person name="Luo G."/>
            <person name="Schluter A."/>
            <person name="Konstantinidis K.T."/>
            <person name="Angelidaki I."/>
        </authorList>
    </citation>
    <scope>NUCLEOTIDE SEQUENCE [LARGE SCALE GENOMIC DNA]</scope>
    <source>
        <strain evidence="13">AS06rmzACSIP_256</strain>
    </source>
</reference>
<evidence type="ECO:0000256" key="5">
    <source>
        <dbReference type="ARBA" id="ARBA00022598"/>
    </source>
</evidence>
<comment type="caution">
    <text evidence="13">The sequence shown here is derived from an EMBL/GenBank/DDBJ whole genome shotgun (WGS) entry which is preliminary data.</text>
</comment>
<dbReference type="InterPro" id="IPR013785">
    <property type="entry name" value="Aldolase_TIM"/>
</dbReference>
<dbReference type="CDD" id="cd01570">
    <property type="entry name" value="NAPRTase_A"/>
    <property type="match status" value="1"/>
</dbReference>
<dbReference type="PANTHER" id="PTHR11098:SF1">
    <property type="entry name" value="NICOTINATE PHOSPHORIBOSYLTRANSFERASE"/>
    <property type="match status" value="1"/>
</dbReference>